<dbReference type="SUPFAM" id="SSF55486">
    <property type="entry name" value="Metalloproteases ('zincins'), catalytic domain"/>
    <property type="match status" value="1"/>
</dbReference>
<dbReference type="RefSeq" id="WP_018968330.1">
    <property type="nucleotide sequence ID" value="NZ_KB899225.1"/>
</dbReference>
<dbReference type="NCBIfam" id="TIGR04549">
    <property type="entry name" value="LP_HExxH_w_tonB"/>
    <property type="match status" value="1"/>
</dbReference>
<name>A0A069QH88_HOYLO</name>
<evidence type="ECO:0000313" key="2">
    <source>
        <dbReference type="EMBL" id="KDR52213.1"/>
    </source>
</evidence>
<sequence>MKKITLIYTLVLGLCGATLAGCADEKLSSESVITVDKRKHTIPPTPLDQWLERYYEATYNISFKYRYEDIESNFNYYTVPADYNMAVKMANLVRYSCLEAFDEVAGIHFTKANFPKLIYITGNWEYRNNGTFILGTAEGGRKILLAGTNFIDRFLTSAEAINTYYLKTVYHEFTHILNQTKPYSADFKLVTGTGYVADKWSEVPYATTNYCFEHGFISAYAQHSDVEDFAEMFSIYVTSAPEKWEKWMQIAEAKGQREKIDSKLEYVKNYMRTSWNIDIDKLREVYLRRENDIVTGKVVLSDISL</sequence>
<gene>
    <name evidence="2" type="ORF">HMPREF1991_01747</name>
</gene>
<dbReference type="eggNOG" id="ENOG502ZA2M">
    <property type="taxonomic scope" value="Bacteria"/>
</dbReference>
<evidence type="ECO:0000256" key="1">
    <source>
        <dbReference type="SAM" id="SignalP"/>
    </source>
</evidence>
<dbReference type="Proteomes" id="UP000027442">
    <property type="component" value="Unassembled WGS sequence"/>
</dbReference>
<evidence type="ECO:0000313" key="3">
    <source>
        <dbReference type="Proteomes" id="UP000027442"/>
    </source>
</evidence>
<organism evidence="2 3">
    <name type="scientific">Hoylesella loescheii DSM 19665 = JCM 12249 = ATCC 15930</name>
    <dbReference type="NCBI Taxonomy" id="1122985"/>
    <lineage>
        <taxon>Bacteria</taxon>
        <taxon>Pseudomonadati</taxon>
        <taxon>Bacteroidota</taxon>
        <taxon>Bacteroidia</taxon>
        <taxon>Bacteroidales</taxon>
        <taxon>Prevotellaceae</taxon>
        <taxon>Hoylesella</taxon>
    </lineage>
</organism>
<dbReference type="HOGENOM" id="CLU_048099_0_0_10"/>
<keyword evidence="1" id="KW-0732">Signal</keyword>
<dbReference type="Pfam" id="PF15890">
    <property type="entry name" value="Peptidase_Mx1"/>
    <property type="match status" value="1"/>
</dbReference>
<dbReference type="InterPro" id="IPR030890">
    <property type="entry name" value="LP_HExxH_w_TonB"/>
</dbReference>
<dbReference type="AlphaFoldDB" id="A0A069QH88"/>
<comment type="caution">
    <text evidence="2">The sequence shown here is derived from an EMBL/GenBank/DDBJ whole genome shotgun (WGS) entry which is preliminary data.</text>
</comment>
<reference evidence="2 3" key="1">
    <citation type="submission" date="2013-08" db="EMBL/GenBank/DDBJ databases">
        <authorList>
            <person name="Weinstock G."/>
            <person name="Sodergren E."/>
            <person name="Wylie T."/>
            <person name="Fulton L."/>
            <person name="Fulton R."/>
            <person name="Fronick C."/>
            <person name="O'Laughlin M."/>
            <person name="Godfrey J."/>
            <person name="Miner T."/>
            <person name="Herter B."/>
            <person name="Appelbaum E."/>
            <person name="Cordes M."/>
            <person name="Lek S."/>
            <person name="Wollam A."/>
            <person name="Pepin K.H."/>
            <person name="Palsikar V.B."/>
            <person name="Mitreva M."/>
            <person name="Wilson R.K."/>
        </authorList>
    </citation>
    <scope>NUCLEOTIDE SEQUENCE [LARGE SCALE GENOMIC DNA]</scope>
    <source>
        <strain evidence="2 3">ATCC 15930</strain>
    </source>
</reference>
<keyword evidence="3" id="KW-1185">Reference proteome</keyword>
<dbReference type="EMBL" id="JNGW01000073">
    <property type="protein sequence ID" value="KDR52213.1"/>
    <property type="molecule type" value="Genomic_DNA"/>
</dbReference>
<accession>A0A069QH88</accession>
<protein>
    <recommendedName>
        <fullName evidence="4">Substrate import-associated zinc metallohydrolase lipoprotein</fullName>
    </recommendedName>
</protein>
<evidence type="ECO:0008006" key="4">
    <source>
        <dbReference type="Google" id="ProtNLM"/>
    </source>
</evidence>
<feature type="chain" id="PRO_5001668139" description="Substrate import-associated zinc metallohydrolase lipoprotein" evidence="1">
    <location>
        <begin position="24"/>
        <end position="305"/>
    </location>
</feature>
<proteinExistence type="predicted"/>
<dbReference type="Gene3D" id="3.40.390.70">
    <property type="match status" value="1"/>
</dbReference>
<dbReference type="PROSITE" id="PS51257">
    <property type="entry name" value="PROKAR_LIPOPROTEIN"/>
    <property type="match status" value="1"/>
</dbReference>
<dbReference type="PATRIC" id="fig|1122985.7.peg.1817"/>
<feature type="signal peptide" evidence="1">
    <location>
        <begin position="1"/>
        <end position="23"/>
    </location>
</feature>